<dbReference type="GO" id="GO:0019346">
    <property type="term" value="P:transsulfuration"/>
    <property type="evidence" value="ECO:0007669"/>
    <property type="project" value="InterPro"/>
</dbReference>
<dbReference type="InterPro" id="IPR006233">
    <property type="entry name" value="Cys_b_lyase_bac"/>
</dbReference>
<dbReference type="InterPro" id="IPR015421">
    <property type="entry name" value="PyrdxlP-dep_Trfase_major"/>
</dbReference>
<evidence type="ECO:0000256" key="1">
    <source>
        <dbReference type="ARBA" id="ARBA00001933"/>
    </source>
</evidence>
<keyword evidence="11" id="KW-0614">Plasmid</keyword>
<evidence type="ECO:0000256" key="4">
    <source>
        <dbReference type="ARBA" id="ARBA00023239"/>
    </source>
</evidence>
<dbReference type="KEGG" id="paby:Ga0080574_TMP260"/>
<protein>
    <submittedName>
        <fullName evidence="11">Cystathionine beta-lyase</fullName>
        <ecNumber evidence="11">4.4.1.8</ecNumber>
    </submittedName>
</protein>
<comment type="pathway">
    <text evidence="5">Amino-acid biosynthesis; L-methionine biosynthesis via de novo pathway; L-homocysteine from L-cystathionine: step 1/1.</text>
</comment>
<evidence type="ECO:0000256" key="7">
    <source>
        <dbReference type="ARBA" id="ARBA00047625"/>
    </source>
</evidence>
<evidence type="ECO:0000256" key="10">
    <source>
        <dbReference type="SAM" id="MobiDB-lite"/>
    </source>
</evidence>
<dbReference type="Gene3D" id="3.90.1150.10">
    <property type="entry name" value="Aspartate Aminotransferase, domain 1"/>
    <property type="match status" value="1"/>
</dbReference>
<dbReference type="PANTHER" id="PTHR43500">
    <property type="entry name" value="CYSTATHIONINE BETA-LYASE-RELATED"/>
    <property type="match status" value="1"/>
</dbReference>
<dbReference type="GO" id="GO:0030170">
    <property type="term" value="F:pyridoxal phosphate binding"/>
    <property type="evidence" value="ECO:0007669"/>
    <property type="project" value="InterPro"/>
</dbReference>
<organism evidence="11 12">
    <name type="scientific">Salipiger abyssi</name>
    <dbReference type="NCBI Taxonomy" id="1250539"/>
    <lineage>
        <taxon>Bacteria</taxon>
        <taxon>Pseudomonadati</taxon>
        <taxon>Pseudomonadota</taxon>
        <taxon>Alphaproteobacteria</taxon>
        <taxon>Rhodobacterales</taxon>
        <taxon>Roseobacteraceae</taxon>
        <taxon>Salipiger</taxon>
    </lineage>
</organism>
<dbReference type="InterPro" id="IPR054542">
    <property type="entry name" value="Cys_met_metab_PP"/>
</dbReference>
<evidence type="ECO:0000313" key="12">
    <source>
        <dbReference type="Proteomes" id="UP000187059"/>
    </source>
</evidence>
<keyword evidence="3 8" id="KW-0663">Pyridoxal phosphate</keyword>
<keyword evidence="12" id="KW-1185">Reference proteome</keyword>
<evidence type="ECO:0000313" key="11">
    <source>
        <dbReference type="EMBL" id="APZ50594.1"/>
    </source>
</evidence>
<dbReference type="RefSeq" id="WP_076694394.1">
    <property type="nucleotide sequence ID" value="NZ_CP015090.1"/>
</dbReference>
<accession>A0A1P8UMH3</accession>
<dbReference type="PROSITE" id="PS00868">
    <property type="entry name" value="CYS_MET_METAB_PP"/>
    <property type="match status" value="1"/>
</dbReference>
<dbReference type="NCBIfam" id="TIGR01324">
    <property type="entry name" value="cysta_beta_ly_B"/>
    <property type="match status" value="1"/>
</dbReference>
<evidence type="ECO:0000256" key="6">
    <source>
        <dbReference type="ARBA" id="ARBA00047517"/>
    </source>
</evidence>
<comment type="similarity">
    <text evidence="2 9">Belongs to the trans-sulfuration enzymes family.</text>
</comment>
<reference evidence="11 12" key="1">
    <citation type="submission" date="2016-04" db="EMBL/GenBank/DDBJ databases">
        <title>Deep-sea bacteria in the southern Pacific.</title>
        <authorList>
            <person name="Tang K."/>
        </authorList>
    </citation>
    <scope>NUCLEOTIDE SEQUENCE [LARGE SCALE GENOMIC DNA]</scope>
    <source>
        <strain evidence="11 12">JLT2014</strain>
        <plasmid evidence="12">ppaby2</plasmid>
    </source>
</reference>
<feature type="region of interest" description="Disordered" evidence="10">
    <location>
        <begin position="1"/>
        <end position="28"/>
    </location>
</feature>
<evidence type="ECO:0000256" key="2">
    <source>
        <dbReference type="ARBA" id="ARBA00009077"/>
    </source>
</evidence>
<dbReference type="OrthoDB" id="9805807at2"/>
<gene>
    <name evidence="11" type="ORF">Ga0080574_TMP260</name>
</gene>
<comment type="catalytic activity">
    <reaction evidence="7">
        <text>an S-substituted L-cysteine + H2O = a thiol + pyruvate + NH4(+)</text>
        <dbReference type="Rhea" id="RHEA:18121"/>
        <dbReference type="ChEBI" id="CHEBI:15361"/>
        <dbReference type="ChEBI" id="CHEBI:15377"/>
        <dbReference type="ChEBI" id="CHEBI:28938"/>
        <dbReference type="ChEBI" id="CHEBI:29256"/>
        <dbReference type="ChEBI" id="CHEBI:58717"/>
        <dbReference type="EC" id="4.4.1.13"/>
    </reaction>
</comment>
<geneLocation type="plasmid" evidence="12">
    <name>ppaby2</name>
</geneLocation>
<comment type="cofactor">
    <cofactor evidence="1 9">
        <name>pyridoxal 5'-phosphate</name>
        <dbReference type="ChEBI" id="CHEBI:597326"/>
    </cofactor>
</comment>
<dbReference type="Proteomes" id="UP000187059">
    <property type="component" value="Plasmid pPABY2"/>
</dbReference>
<dbReference type="PIRSF" id="PIRSF001434">
    <property type="entry name" value="CGS"/>
    <property type="match status" value="1"/>
</dbReference>
<dbReference type="InterPro" id="IPR015422">
    <property type="entry name" value="PyrdxlP-dep_Trfase_small"/>
</dbReference>
<evidence type="ECO:0000256" key="8">
    <source>
        <dbReference type="PIRSR" id="PIRSR001434-2"/>
    </source>
</evidence>
<name>A0A1P8UMH3_9RHOB</name>
<dbReference type="GO" id="GO:0047804">
    <property type="term" value="F:cysteine-S-conjugate beta-lyase activity"/>
    <property type="evidence" value="ECO:0007669"/>
    <property type="project" value="UniProtKB-EC"/>
</dbReference>
<dbReference type="InterPro" id="IPR015424">
    <property type="entry name" value="PyrdxlP-dep_Trfase"/>
</dbReference>
<dbReference type="InterPro" id="IPR000277">
    <property type="entry name" value="Cys/Met-Metab_PyrdxlP-dep_enz"/>
</dbReference>
<sequence>MTEPKPAPLNPTKLIQAGRPEGGDGLPVNPPVVRASTFSFRSMEAFNTTAATPFDAPFYGRVGTPTSFAFESAMAELEGAHRAIAYPSGLAAIMAVYLAYLSAGDHVLMVDSVYGPARRSMVRTMAQMGVSVDFYDPSIGAGIEALIGPETRLIYMETPGSGTFEVMDVPAIATIARKHGIVTAIDNTWATPHYFRPLEHGVDVSIHAATKYITGHSDAMLGVVAVSEAAHDALRRATQDLGMVAGSEEVNLGLRGLHTLDVRLARHDVNGRALAAWLETRPETGRILHPAHPDCTGHEIWKRDFAGASGLFAVELPGWDEARINAFLRGMECFRIGFSWGGYESLALPAHPESREHPKWKGGPVLRFHAGLEDPADLIADLDRAFARAAAEA</sequence>
<dbReference type="PANTHER" id="PTHR43500:SF1">
    <property type="entry name" value="CYSTATHIONINE BETA-LYASE-RELATED"/>
    <property type="match status" value="1"/>
</dbReference>
<dbReference type="Gene3D" id="3.40.640.10">
    <property type="entry name" value="Type I PLP-dependent aspartate aminotransferase-like (Major domain)"/>
    <property type="match status" value="1"/>
</dbReference>
<dbReference type="FunFam" id="3.40.640.10:FF:000046">
    <property type="entry name" value="Cystathionine gamma-lyase"/>
    <property type="match status" value="1"/>
</dbReference>
<keyword evidence="4 11" id="KW-0456">Lyase</keyword>
<proteinExistence type="inferred from homology"/>
<dbReference type="SUPFAM" id="SSF53383">
    <property type="entry name" value="PLP-dependent transferases"/>
    <property type="match status" value="1"/>
</dbReference>
<evidence type="ECO:0000256" key="9">
    <source>
        <dbReference type="RuleBase" id="RU362118"/>
    </source>
</evidence>
<dbReference type="EC" id="4.4.1.8" evidence="11"/>
<dbReference type="GO" id="GO:0019450">
    <property type="term" value="P:L-cysteine catabolic process to pyruvate"/>
    <property type="evidence" value="ECO:0007669"/>
    <property type="project" value="TreeGrafter"/>
</dbReference>
<dbReference type="AlphaFoldDB" id="A0A1P8UMH3"/>
<feature type="modified residue" description="N6-(pyridoxal phosphate)lysine" evidence="8">
    <location>
        <position position="211"/>
    </location>
</feature>
<dbReference type="Pfam" id="PF01053">
    <property type="entry name" value="Cys_Met_Meta_PP"/>
    <property type="match status" value="1"/>
</dbReference>
<comment type="catalytic activity">
    <reaction evidence="6">
        <text>L,L-cystathionine + H2O = L-homocysteine + pyruvate + NH4(+)</text>
        <dbReference type="Rhea" id="RHEA:13965"/>
        <dbReference type="ChEBI" id="CHEBI:15361"/>
        <dbReference type="ChEBI" id="CHEBI:15377"/>
        <dbReference type="ChEBI" id="CHEBI:28938"/>
        <dbReference type="ChEBI" id="CHEBI:58161"/>
        <dbReference type="ChEBI" id="CHEBI:58199"/>
    </reaction>
</comment>
<dbReference type="EMBL" id="CP015090">
    <property type="protein sequence ID" value="APZ50594.1"/>
    <property type="molecule type" value="Genomic_DNA"/>
</dbReference>
<evidence type="ECO:0000256" key="3">
    <source>
        <dbReference type="ARBA" id="ARBA00022898"/>
    </source>
</evidence>
<evidence type="ECO:0000256" key="5">
    <source>
        <dbReference type="ARBA" id="ARBA00046315"/>
    </source>
</evidence>